<protein>
    <submittedName>
        <fullName evidence="6">Zinc finger MYND domain-containing protein</fullName>
    </submittedName>
</protein>
<dbReference type="OrthoDB" id="432970at2759"/>
<dbReference type="GO" id="GO:0008270">
    <property type="term" value="F:zinc ion binding"/>
    <property type="evidence" value="ECO:0007669"/>
    <property type="project" value="UniProtKB-KW"/>
</dbReference>
<evidence type="ECO:0000259" key="5">
    <source>
        <dbReference type="PROSITE" id="PS50865"/>
    </source>
</evidence>
<reference evidence="6 7" key="1">
    <citation type="submission" date="2021-08" db="EMBL/GenBank/DDBJ databases">
        <title>Draft Genome Sequence of Phanerochaete sordida strain YK-624.</title>
        <authorList>
            <person name="Mori T."/>
            <person name="Dohra H."/>
            <person name="Suzuki T."/>
            <person name="Kawagishi H."/>
            <person name="Hirai H."/>
        </authorList>
    </citation>
    <scope>NUCLEOTIDE SEQUENCE [LARGE SCALE GENOMIC DNA]</scope>
    <source>
        <strain evidence="6 7">YK-624</strain>
    </source>
</reference>
<comment type="caution">
    <text evidence="6">The sequence shown here is derived from an EMBL/GenBank/DDBJ whole genome shotgun (WGS) entry which is preliminary data.</text>
</comment>
<sequence length="550" mass="59807">MNSLTPQAVLEYTIRQAKTYDAAKKAGVSTAEYDFGVMPTCMRCGNMICPAATPMKCSACKAVIYCGKSCSRMDWTTPRAFGQPTHKELCGDYKKHMERLPAFREDFVSFPWAKLETDGTFNFDIARARFDVFGGTGTGFWSHCGGLAPHRHRGARAPGSAKTKLSPALEILRRELAHVDGADLFLHDRHLSDEEGWKLDPELIPYRDFAGLPEVRCPQMATAHPGGVVDWSSWYEWRRLPKASPAALLMTFPLSVYHMLMRVLGLTTPASGLPGDRVSLCVHLLGVEVELNYLPLFAELALLLPYHDITLVLFGSGVKSTVDAAARVKAVPGSPLQRALADGSPIFDYTAPRPLGSGTLKVLLHTASATWTQRGLDALKNATPELYPDALLALNAGLGAYHAWPEVLHAACSARIPCAVTEYTEASLEFAVRHTVRPSSRLTARRDADNLSNIQLPAVRPPDAVSVLDPTFAQDPAHTHAIAPNPFHRPGQRALPCVRLPNLVNGFTLCVVPHDVRVCDGCGACRRGRGDREAAAAGRGGVRGSMDDLD</sequence>
<name>A0A9P3G8C5_9APHY</name>
<evidence type="ECO:0000256" key="2">
    <source>
        <dbReference type="ARBA" id="ARBA00022771"/>
    </source>
</evidence>
<evidence type="ECO:0000313" key="7">
    <source>
        <dbReference type="Proteomes" id="UP000703269"/>
    </source>
</evidence>
<dbReference type="Gene3D" id="6.10.140.2220">
    <property type="match status" value="1"/>
</dbReference>
<accession>A0A9P3G8C5</accession>
<dbReference type="PANTHER" id="PTHR47570">
    <property type="entry name" value="ZINC ION BINDING PROTEIN"/>
    <property type="match status" value="1"/>
</dbReference>
<dbReference type="PROSITE" id="PS50865">
    <property type="entry name" value="ZF_MYND_2"/>
    <property type="match status" value="1"/>
</dbReference>
<evidence type="ECO:0000256" key="1">
    <source>
        <dbReference type="ARBA" id="ARBA00022723"/>
    </source>
</evidence>
<feature type="domain" description="MYND-type" evidence="5">
    <location>
        <begin position="41"/>
        <end position="90"/>
    </location>
</feature>
<gene>
    <name evidence="6" type="ORF">PsYK624_054240</name>
</gene>
<keyword evidence="2 4" id="KW-0863">Zinc-finger</keyword>
<dbReference type="InterPro" id="IPR002893">
    <property type="entry name" value="Znf_MYND"/>
</dbReference>
<evidence type="ECO:0000256" key="3">
    <source>
        <dbReference type="ARBA" id="ARBA00022833"/>
    </source>
</evidence>
<organism evidence="6 7">
    <name type="scientific">Phanerochaete sordida</name>
    <dbReference type="NCBI Taxonomy" id="48140"/>
    <lineage>
        <taxon>Eukaryota</taxon>
        <taxon>Fungi</taxon>
        <taxon>Dikarya</taxon>
        <taxon>Basidiomycota</taxon>
        <taxon>Agaricomycotina</taxon>
        <taxon>Agaricomycetes</taxon>
        <taxon>Polyporales</taxon>
        <taxon>Phanerochaetaceae</taxon>
        <taxon>Phanerochaete</taxon>
    </lineage>
</organism>
<keyword evidence="3" id="KW-0862">Zinc</keyword>
<evidence type="ECO:0000256" key="4">
    <source>
        <dbReference type="PROSITE-ProRule" id="PRU00134"/>
    </source>
</evidence>
<dbReference type="Pfam" id="PF01753">
    <property type="entry name" value="zf-MYND"/>
    <property type="match status" value="1"/>
</dbReference>
<dbReference type="InterPro" id="IPR046824">
    <property type="entry name" value="Mss51-like_C"/>
</dbReference>
<dbReference type="EMBL" id="BPQB01000012">
    <property type="protein sequence ID" value="GJE89325.1"/>
    <property type="molecule type" value="Genomic_DNA"/>
</dbReference>
<proteinExistence type="predicted"/>
<dbReference type="PANTHER" id="PTHR47570:SF1">
    <property type="entry name" value="ZINC ION BINDING PROTEIN"/>
    <property type="match status" value="1"/>
</dbReference>
<dbReference type="Pfam" id="PF20179">
    <property type="entry name" value="MSS51_C"/>
    <property type="match status" value="1"/>
</dbReference>
<dbReference type="SUPFAM" id="SSF144232">
    <property type="entry name" value="HIT/MYND zinc finger-like"/>
    <property type="match status" value="1"/>
</dbReference>
<keyword evidence="7" id="KW-1185">Reference proteome</keyword>
<evidence type="ECO:0000313" key="6">
    <source>
        <dbReference type="EMBL" id="GJE89325.1"/>
    </source>
</evidence>
<keyword evidence="1" id="KW-0479">Metal-binding</keyword>
<dbReference type="Proteomes" id="UP000703269">
    <property type="component" value="Unassembled WGS sequence"/>
</dbReference>
<dbReference type="AlphaFoldDB" id="A0A9P3G8C5"/>